<evidence type="ECO:0000256" key="1">
    <source>
        <dbReference type="SAM" id="MobiDB-lite"/>
    </source>
</evidence>
<comment type="caution">
    <text evidence="3">The sequence shown here is derived from an EMBL/GenBank/DDBJ whole genome shotgun (WGS) entry which is preliminary data.</text>
</comment>
<evidence type="ECO:0000313" key="3">
    <source>
        <dbReference type="EMBL" id="MEG3436192.1"/>
    </source>
</evidence>
<keyword evidence="2" id="KW-0472">Membrane</keyword>
<evidence type="ECO:0000313" key="4">
    <source>
        <dbReference type="Proteomes" id="UP001328733"/>
    </source>
</evidence>
<evidence type="ECO:0000256" key="2">
    <source>
        <dbReference type="SAM" id="Phobius"/>
    </source>
</evidence>
<protein>
    <submittedName>
        <fullName evidence="3">Uncharacterized protein</fullName>
    </submittedName>
</protein>
<reference evidence="3 4" key="1">
    <citation type="submission" date="2024-01" db="EMBL/GenBank/DDBJ databases">
        <title>Genomic insights into the taxonomy and metabolism of the cyanobacterium Pannus brasiliensis CCIBt3594.</title>
        <authorList>
            <person name="Machado M."/>
            <person name="Botero N.B."/>
            <person name="Andreote A.P.D."/>
            <person name="Feitosa A.M.T."/>
            <person name="Popin R."/>
            <person name="Sivonen K."/>
            <person name="Fiore M.F."/>
        </authorList>
    </citation>
    <scope>NUCLEOTIDE SEQUENCE [LARGE SCALE GENOMIC DNA]</scope>
    <source>
        <strain evidence="3 4">CCIBt3594</strain>
    </source>
</reference>
<feature type="compositionally biased region" description="Basic and acidic residues" evidence="1">
    <location>
        <begin position="41"/>
        <end position="52"/>
    </location>
</feature>
<organism evidence="3 4">
    <name type="scientific">Pannus brasiliensis CCIBt3594</name>
    <dbReference type="NCBI Taxonomy" id="1427578"/>
    <lineage>
        <taxon>Bacteria</taxon>
        <taxon>Bacillati</taxon>
        <taxon>Cyanobacteriota</taxon>
        <taxon>Cyanophyceae</taxon>
        <taxon>Oscillatoriophycideae</taxon>
        <taxon>Chroococcales</taxon>
        <taxon>Microcystaceae</taxon>
        <taxon>Pannus</taxon>
    </lineage>
</organism>
<dbReference type="AlphaFoldDB" id="A0AAW9QQA7"/>
<keyword evidence="2" id="KW-1133">Transmembrane helix</keyword>
<dbReference type="RefSeq" id="WP_332863648.1">
    <property type="nucleotide sequence ID" value="NZ_JBAFSM010000004.1"/>
</dbReference>
<dbReference type="EMBL" id="JBAFSM010000004">
    <property type="protein sequence ID" value="MEG3436192.1"/>
    <property type="molecule type" value="Genomic_DNA"/>
</dbReference>
<feature type="transmembrane region" description="Helical" evidence="2">
    <location>
        <begin position="64"/>
        <end position="86"/>
    </location>
</feature>
<sequence length="135" mass="14895">MDIGAMLTNPENPELNHESREDIPERRELPIQPDPTSPDIPSEKTIADKKDNTRPPIATSLIRLLWTTLIASFSAIAVLTVSSFILDIIDREKAEQFEKTISLVKDLIALIWTAQTGLIGTAIGFYFGSKSGNSD</sequence>
<proteinExistence type="predicted"/>
<keyword evidence="4" id="KW-1185">Reference proteome</keyword>
<feature type="compositionally biased region" description="Basic and acidic residues" evidence="1">
    <location>
        <begin position="14"/>
        <end position="29"/>
    </location>
</feature>
<dbReference type="Proteomes" id="UP001328733">
    <property type="component" value="Unassembled WGS sequence"/>
</dbReference>
<feature type="transmembrane region" description="Helical" evidence="2">
    <location>
        <begin position="107"/>
        <end position="127"/>
    </location>
</feature>
<gene>
    <name evidence="3" type="ORF">V0288_03595</name>
</gene>
<name>A0AAW9QQA7_9CHRO</name>
<keyword evidence="2" id="KW-0812">Transmembrane</keyword>
<feature type="region of interest" description="Disordered" evidence="1">
    <location>
        <begin position="1"/>
        <end position="52"/>
    </location>
</feature>
<accession>A0AAW9QQA7</accession>